<sequence length="1001" mass="112502">MIKMRPYVPSNRIAIRDSIDEEISDDVDDDVFIKDARTAKLSEEKGLKRPLMAPRRKNGKMHNSVPIMMKHRRCWRCCEPFCYGLAALTVLIALISLAALILTMFPIPLQRIKVWLKREPTAPPDAAAYAAGGQSLAYGSSVGPEIVPCTQISVQRLWSRTFPRMNSESPVRKADLNGDGIADIIFGFGVDDNIQYEGFTLPKCKSAQGDDEVPCEGGVIAINGATGGLLWQTWSVANVFSLLCTLDIDLDGYPDCVAAGRLGMIFAINGRSGTSIWEFREVEVETNSPIVMDLYTINIIRDLDGDEISDILAAHLEEREESKAGHIKVISGKTGKVIRTIPTPFKEEVFVPVQMLTKEDGTELLMIITGGQNTPGGIYTIRLLSLMQFTSEKEFTPLFQSKHSGVMVPAVITDVTGDHIADIVAASFNSSVYAFDGRNFSILWNYTFPASESVSAIVPGHFNNDNVTDFMVKYNTGPGFPVYYYSQTTILDGKTGKPLLDTMMTDSGGSNSLLGGVSVSQNYGGDFFLHWQMQCRDKYNAKDAYEFIPDSDIILQSRADTCRLRYNTSTVLKLYAIARHIEPPGAVIFSTDDIEVHLNRTQRPQYAKQNSKSPLKHPKLLKKLLANREELLKKIAVNADLEKLEKVTKHQNQPHYKENALRNPMFDQEILQEILPNNELPAENVYEPVKQTSYTNYYGGGYAANGNEAMRESQKDYESVLGARVPEEYDTLYADNEVPQLVPQNEHPIRLRTKYPGNRDVRSDITSFEDEQNTTQTVPTGGVPQNNLDKQEPLSLWDLEMEKEERDAIKESHKYDYSTNQDDTNKKSKRSRLRRDDSTQTRVTDDTDATSTSPSTNDESDEWFLSSISSTGVLLKTLNDTRSSVDFAFVLNIRESETYPPLFMPQDLNCVEEKISAYKSYTLDNLRILRKQFLKQCLSDRLVNVTPHVPKYESQLIVTRISISCTCHTLQKGQVCSELDDIQTQRWTEYMGNDGHGYYAN</sequence>
<feature type="region of interest" description="Disordered" evidence="6">
    <location>
        <begin position="767"/>
        <end position="794"/>
    </location>
</feature>
<accession>A0A0K8WIL9</accession>
<feature type="transmembrane region" description="Helical" evidence="7">
    <location>
        <begin position="81"/>
        <end position="105"/>
    </location>
</feature>
<evidence type="ECO:0000256" key="4">
    <source>
        <dbReference type="ARBA" id="ARBA00023136"/>
    </source>
</evidence>
<dbReference type="Pfam" id="PF23727">
    <property type="entry name" value="Beta-prop_FAM234A_B"/>
    <property type="match status" value="1"/>
</dbReference>
<comment type="subcellular location">
    <subcellularLocation>
        <location evidence="1">Membrane</location>
        <topology evidence="1">Single-pass membrane protein</topology>
    </subcellularLocation>
</comment>
<reference evidence="9" key="1">
    <citation type="submission" date="2015-06" db="EMBL/GenBank/DDBJ databases">
        <authorList>
            <person name="Hoefler B.C."/>
            <person name="Straight P.D."/>
        </authorList>
    </citation>
    <scope>NUCLEOTIDE SEQUENCE</scope>
</reference>
<evidence type="ECO:0000256" key="3">
    <source>
        <dbReference type="ARBA" id="ARBA00022989"/>
    </source>
</evidence>
<dbReference type="InterPro" id="IPR055409">
    <property type="entry name" value="Beta-prop_FAM234A_B"/>
</dbReference>
<dbReference type="InterPro" id="IPR011047">
    <property type="entry name" value="Quinoprotein_ADH-like_sf"/>
</dbReference>
<keyword evidence="2 7" id="KW-0812">Transmembrane</keyword>
<evidence type="ECO:0000256" key="7">
    <source>
        <dbReference type="SAM" id="Phobius"/>
    </source>
</evidence>
<feature type="domain" description="FAM234A/B beta-propeller" evidence="8">
    <location>
        <begin position="158"/>
        <end position="509"/>
    </location>
</feature>
<dbReference type="EMBL" id="GDHF01001313">
    <property type="protein sequence ID" value="JAI51001.1"/>
    <property type="molecule type" value="Transcribed_RNA"/>
</dbReference>
<dbReference type="SUPFAM" id="SSF50998">
    <property type="entry name" value="Quinoprotein alcohol dehydrogenase-like"/>
    <property type="match status" value="1"/>
</dbReference>
<gene>
    <name evidence="9" type="primary">RCJMB04_14d19_0</name>
    <name evidence="9" type="ORF">c0_g1_i2</name>
</gene>
<evidence type="ECO:0000256" key="1">
    <source>
        <dbReference type="ARBA" id="ARBA00004167"/>
    </source>
</evidence>
<dbReference type="GO" id="GO:0016020">
    <property type="term" value="C:membrane"/>
    <property type="evidence" value="ECO:0007669"/>
    <property type="project" value="UniProtKB-SubCell"/>
</dbReference>
<dbReference type="InterPro" id="IPR045232">
    <property type="entry name" value="FAM234"/>
</dbReference>
<dbReference type="OrthoDB" id="567787at2759"/>
<dbReference type="AlphaFoldDB" id="A0A0K8WIL9"/>
<feature type="region of interest" description="Disordered" evidence="6">
    <location>
        <begin position="808"/>
        <end position="862"/>
    </location>
</feature>
<dbReference type="PANTHER" id="PTHR21419">
    <property type="match status" value="1"/>
</dbReference>
<dbReference type="PANTHER" id="PTHR21419:SF30">
    <property type="entry name" value="IG-LIKE DOMAIN-CONTAINING PROTEIN"/>
    <property type="match status" value="1"/>
</dbReference>
<keyword evidence="3 7" id="KW-1133">Transmembrane helix</keyword>
<evidence type="ECO:0000259" key="8">
    <source>
        <dbReference type="Pfam" id="PF23727"/>
    </source>
</evidence>
<evidence type="ECO:0000256" key="6">
    <source>
        <dbReference type="SAM" id="MobiDB-lite"/>
    </source>
</evidence>
<keyword evidence="4 7" id="KW-0472">Membrane</keyword>
<evidence type="ECO:0000256" key="5">
    <source>
        <dbReference type="ARBA" id="ARBA00025791"/>
    </source>
</evidence>
<feature type="compositionally biased region" description="Basic and acidic residues" evidence="6">
    <location>
        <begin position="834"/>
        <end position="845"/>
    </location>
</feature>
<proteinExistence type="inferred from homology"/>
<dbReference type="InterPro" id="IPR015943">
    <property type="entry name" value="WD40/YVTN_repeat-like_dom_sf"/>
</dbReference>
<evidence type="ECO:0000313" key="9">
    <source>
        <dbReference type="EMBL" id="JAI51001.1"/>
    </source>
</evidence>
<organism evidence="9">
    <name type="scientific">Bactrocera latifrons</name>
    <name type="common">Malaysian fruit fly</name>
    <name type="synonym">Chaetodacus latifrons</name>
    <dbReference type="NCBI Taxonomy" id="174628"/>
    <lineage>
        <taxon>Eukaryota</taxon>
        <taxon>Metazoa</taxon>
        <taxon>Ecdysozoa</taxon>
        <taxon>Arthropoda</taxon>
        <taxon>Hexapoda</taxon>
        <taxon>Insecta</taxon>
        <taxon>Pterygota</taxon>
        <taxon>Neoptera</taxon>
        <taxon>Endopterygota</taxon>
        <taxon>Diptera</taxon>
        <taxon>Brachycera</taxon>
        <taxon>Muscomorpha</taxon>
        <taxon>Tephritoidea</taxon>
        <taxon>Tephritidae</taxon>
        <taxon>Bactrocera</taxon>
        <taxon>Bactrocera</taxon>
    </lineage>
</organism>
<feature type="compositionally biased region" description="Polar residues" evidence="6">
    <location>
        <begin position="773"/>
        <end position="788"/>
    </location>
</feature>
<evidence type="ECO:0000256" key="2">
    <source>
        <dbReference type="ARBA" id="ARBA00022692"/>
    </source>
</evidence>
<comment type="similarity">
    <text evidence="5">Belongs to the FAM234 family.</text>
</comment>
<dbReference type="Gene3D" id="2.130.10.10">
    <property type="entry name" value="YVTN repeat-like/Quinoprotein amine dehydrogenase"/>
    <property type="match status" value="1"/>
</dbReference>
<name>A0A0K8WIL9_BACLA</name>
<protein>
    <submittedName>
        <fullName evidence="9">Uncharacterized protein KIAA1467</fullName>
    </submittedName>
</protein>